<keyword evidence="1" id="KW-0812">Transmembrane</keyword>
<organism evidence="3 4">
    <name type="scientific">Clostridium aromativorans</name>
    <dbReference type="NCBI Taxonomy" id="2836848"/>
    <lineage>
        <taxon>Bacteria</taxon>
        <taxon>Bacillati</taxon>
        <taxon>Bacillota</taxon>
        <taxon>Clostridia</taxon>
        <taxon>Eubacteriales</taxon>
        <taxon>Clostridiaceae</taxon>
        <taxon>Clostridium</taxon>
    </lineage>
</organism>
<evidence type="ECO:0000313" key="4">
    <source>
        <dbReference type="Proteomes" id="UP001165422"/>
    </source>
</evidence>
<evidence type="ECO:0000259" key="2">
    <source>
        <dbReference type="Pfam" id="PF13490"/>
    </source>
</evidence>
<sequence>MKIPCEVVKDLLPLYRDNVCSDESRTIIEEHLLECDTCKKYLDDMDGDFIQTNDEKAAEQAKSDILKGIKRQLFRKNVMVSVISVICAIAVLLGGFSFIFHYQMPIPYENGLVSVKKGDNGMVDVYFNRDDYYCSYKWNTTIEKNGVKQRVAYIYYTDTIWTKYFSKPQKDKQYKYTINNSAFFDYDDDNRFIEIKKDISAVYYLDYSHIPKLSTEELQKNSSKAVLLWKK</sequence>
<keyword evidence="1" id="KW-1133">Transmembrane helix</keyword>
<dbReference type="EMBL" id="JAJJPB010000021">
    <property type="protein sequence ID" value="MCC9296008.1"/>
    <property type="molecule type" value="Genomic_DNA"/>
</dbReference>
<protein>
    <submittedName>
        <fullName evidence="3">Zf-HC2 domain-containing protein</fullName>
    </submittedName>
</protein>
<proteinExistence type="predicted"/>
<feature type="domain" description="Putative zinc-finger" evidence="2">
    <location>
        <begin position="5"/>
        <end position="38"/>
    </location>
</feature>
<dbReference type="InterPro" id="IPR027383">
    <property type="entry name" value="Znf_put"/>
</dbReference>
<reference evidence="3" key="1">
    <citation type="submission" date="2021-11" db="EMBL/GenBank/DDBJ databases">
        <authorList>
            <person name="Qingchun L."/>
            <person name="Dong Z."/>
            <person name="Zongwei Q."/>
            <person name="Jia Z."/>
            <person name="Duotao L."/>
        </authorList>
    </citation>
    <scope>NUCLEOTIDE SEQUENCE</scope>
    <source>
        <strain evidence="3">WLY-B-L2</strain>
    </source>
</reference>
<dbReference type="Proteomes" id="UP001165422">
    <property type="component" value="Unassembled WGS sequence"/>
</dbReference>
<accession>A0ABS8N890</accession>
<dbReference type="Pfam" id="PF13490">
    <property type="entry name" value="zf-HC2"/>
    <property type="match status" value="1"/>
</dbReference>
<dbReference type="RefSeq" id="WP_229981788.1">
    <property type="nucleotide sequence ID" value="NZ_JAJJPB010000021.1"/>
</dbReference>
<feature type="transmembrane region" description="Helical" evidence="1">
    <location>
        <begin position="78"/>
        <end position="100"/>
    </location>
</feature>
<name>A0ABS8N890_9CLOT</name>
<comment type="caution">
    <text evidence="3">The sequence shown here is derived from an EMBL/GenBank/DDBJ whole genome shotgun (WGS) entry which is preliminary data.</text>
</comment>
<evidence type="ECO:0000313" key="3">
    <source>
        <dbReference type="EMBL" id="MCC9296008.1"/>
    </source>
</evidence>
<keyword evidence="4" id="KW-1185">Reference proteome</keyword>
<gene>
    <name evidence="3" type="ORF">LN736_14185</name>
</gene>
<keyword evidence="1" id="KW-0472">Membrane</keyword>
<evidence type="ECO:0000256" key="1">
    <source>
        <dbReference type="SAM" id="Phobius"/>
    </source>
</evidence>